<dbReference type="PATRIC" id="fig|329854.7.peg.4597"/>
<dbReference type="AlphaFoldDB" id="A0A139KUI6"/>
<dbReference type="Proteomes" id="UP000070319">
    <property type="component" value="Unassembled WGS sequence"/>
</dbReference>
<evidence type="ECO:0000313" key="2">
    <source>
        <dbReference type="Proteomes" id="UP000070319"/>
    </source>
</evidence>
<evidence type="ECO:0000313" key="1">
    <source>
        <dbReference type="EMBL" id="KXT42878.1"/>
    </source>
</evidence>
<name>A0A139KUI6_9BACE</name>
<dbReference type="EMBL" id="LTDF01000163">
    <property type="protein sequence ID" value="KXT42878.1"/>
    <property type="molecule type" value="Genomic_DNA"/>
</dbReference>
<organism evidence="1">
    <name type="scientific">Bacteroides intestinalis</name>
    <dbReference type="NCBI Taxonomy" id="329854"/>
    <lineage>
        <taxon>Bacteria</taxon>
        <taxon>Pseudomonadati</taxon>
        <taxon>Bacteroidota</taxon>
        <taxon>Bacteroidia</taxon>
        <taxon>Bacteroidales</taxon>
        <taxon>Bacteroidaceae</taxon>
        <taxon>Bacteroides</taxon>
    </lineage>
</organism>
<proteinExistence type="predicted"/>
<accession>A0A139KUI6</accession>
<reference evidence="1 2" key="1">
    <citation type="submission" date="2016-02" db="EMBL/GenBank/DDBJ databases">
        <authorList>
            <person name="Wen L."/>
            <person name="He K."/>
            <person name="Yang H."/>
        </authorList>
    </citation>
    <scope>NUCLEOTIDE SEQUENCE [LARGE SCALE GENOMIC DNA]</scope>
    <source>
        <strain evidence="1 2">KLE1704</strain>
    </source>
</reference>
<comment type="caution">
    <text evidence="1">The sequence shown here is derived from an EMBL/GenBank/DDBJ whole genome shotgun (WGS) entry which is preliminary data.</text>
</comment>
<sequence>MISKHIFCCLIGKMLPPHWQNFASSVAKVCQCDGKELVLR</sequence>
<protein>
    <submittedName>
        <fullName evidence="1">Uncharacterized protein</fullName>
    </submittedName>
</protein>
<gene>
    <name evidence="1" type="ORF">HMPREF2531_04521</name>
</gene>